<protein>
    <recommendedName>
        <fullName evidence="3">Reverse transcriptase Ty1/copia-type domain-containing protein</fullName>
    </recommendedName>
</protein>
<accession>A0A5N5J3I8</accession>
<dbReference type="PANTHER" id="PTHR31293">
    <property type="entry name" value="RNI-LIKE SUPERFAMILY PROTEIN"/>
    <property type="match status" value="1"/>
</dbReference>
<dbReference type="EMBL" id="VDCV01000018">
    <property type="protein sequence ID" value="KAB5513661.1"/>
    <property type="molecule type" value="Genomic_DNA"/>
</dbReference>
<dbReference type="AlphaFoldDB" id="A0A5N5J3I8"/>
<dbReference type="Proteomes" id="UP000326939">
    <property type="component" value="Chromosome 18"/>
</dbReference>
<name>A0A5N5J3I8_9ROSI</name>
<evidence type="ECO:0008006" key="3">
    <source>
        <dbReference type="Google" id="ProtNLM"/>
    </source>
</evidence>
<evidence type="ECO:0000313" key="1">
    <source>
        <dbReference type="EMBL" id="KAB5513661.1"/>
    </source>
</evidence>
<comment type="caution">
    <text evidence="1">The sequence shown here is derived from an EMBL/GenBank/DDBJ whole genome shotgun (WGS) entry which is preliminary data.</text>
</comment>
<keyword evidence="2" id="KW-1185">Reference proteome</keyword>
<organism evidence="1 2">
    <name type="scientific">Salix brachista</name>
    <dbReference type="NCBI Taxonomy" id="2182728"/>
    <lineage>
        <taxon>Eukaryota</taxon>
        <taxon>Viridiplantae</taxon>
        <taxon>Streptophyta</taxon>
        <taxon>Embryophyta</taxon>
        <taxon>Tracheophyta</taxon>
        <taxon>Spermatophyta</taxon>
        <taxon>Magnoliopsida</taxon>
        <taxon>eudicotyledons</taxon>
        <taxon>Gunneridae</taxon>
        <taxon>Pentapetalae</taxon>
        <taxon>rosids</taxon>
        <taxon>fabids</taxon>
        <taxon>Malpighiales</taxon>
        <taxon>Salicaceae</taxon>
        <taxon>Saliceae</taxon>
        <taxon>Salix</taxon>
    </lineage>
</organism>
<proteinExistence type="predicted"/>
<evidence type="ECO:0000313" key="2">
    <source>
        <dbReference type="Proteomes" id="UP000326939"/>
    </source>
</evidence>
<sequence>MEAIKLVIGHRSIPLTIQETRWKPSNWSLDDILWLNIGDSGASARYLRKSKSFLDFVDRVLTFDTVQSIHRFSTGYSLAYCTDSSRLNKWICNALMRNLVEIHVSLRRGCLPQIFLVSDKLMVLKLEYLTALSVPDHVSFSILKVLHLKHLSCLDDASARKLLSASPCLEELLVVSFNMALSLMFNDASIRKLLSASRALEELVICRRYDHCLLTVHVHSCTLKRFTINGGFELVVDAPNLEFHELKDCIPKDLNSMGLTALAKAVVGANVKNATTTFDDYIHREESTIIVTQTRYLLSLLQKFGLDGAKPVNTPLASGASMSATDGVPLNDPSHYRCLVGSLQYLTLTRPDISFAVHQVCRFMQTPHDTRPSTVP</sequence>
<reference evidence="2" key="1">
    <citation type="journal article" date="2019" name="Gigascience">
        <title>De novo genome assembly of the endangered Acer yangbiense, a plant species with extremely small populations endemic to Yunnan Province, China.</title>
        <authorList>
            <person name="Yang J."/>
            <person name="Wariss H.M."/>
            <person name="Tao L."/>
            <person name="Zhang R."/>
            <person name="Yun Q."/>
            <person name="Hollingsworth P."/>
            <person name="Dao Z."/>
            <person name="Luo G."/>
            <person name="Guo H."/>
            <person name="Ma Y."/>
            <person name="Sun W."/>
        </authorList>
    </citation>
    <scope>NUCLEOTIDE SEQUENCE [LARGE SCALE GENOMIC DNA]</scope>
    <source>
        <strain evidence="2">cv. br00</strain>
    </source>
</reference>
<gene>
    <name evidence="1" type="ORF">DKX38_027567</name>
</gene>
<dbReference type="InterPro" id="IPR055294">
    <property type="entry name" value="FBL60-like"/>
</dbReference>
<dbReference type="PANTHER" id="PTHR31293:SF12">
    <property type="entry name" value="RNI-LIKE SUPERFAMILY PROTEIN"/>
    <property type="match status" value="1"/>
</dbReference>